<dbReference type="InterPro" id="IPR014227">
    <property type="entry name" value="YtvI-like"/>
</dbReference>
<feature type="transmembrane region" description="Helical" evidence="6">
    <location>
        <begin position="36"/>
        <end position="53"/>
    </location>
</feature>
<feature type="transmembrane region" description="Helical" evidence="6">
    <location>
        <begin position="168"/>
        <end position="189"/>
    </location>
</feature>
<accession>A0A4Y7WTJ4</accession>
<accession>A0A0M0KEZ7</accession>
<name>A0A0M0KEZ7_ALKHA</name>
<feature type="transmembrane region" description="Helical" evidence="6">
    <location>
        <begin position="65"/>
        <end position="88"/>
    </location>
</feature>
<evidence type="ECO:0000256" key="6">
    <source>
        <dbReference type="SAM" id="Phobius"/>
    </source>
</evidence>
<keyword evidence="5 6" id="KW-0472">Membrane</keyword>
<evidence type="ECO:0000256" key="1">
    <source>
        <dbReference type="ARBA" id="ARBA00004141"/>
    </source>
</evidence>
<dbReference type="InterPro" id="IPR002549">
    <property type="entry name" value="AI-2E-like"/>
</dbReference>
<dbReference type="PATRIC" id="fig|136160.3.peg.4244"/>
<evidence type="ECO:0000256" key="2">
    <source>
        <dbReference type="ARBA" id="ARBA00009773"/>
    </source>
</evidence>
<reference evidence="7" key="1">
    <citation type="submission" date="2015-08" db="EMBL/GenBank/DDBJ databases">
        <title>Complete DNA Sequence of Pseudomonas syringae pv. actinidiae, the Causal Agent of Kiwifruit Canker Disease.</title>
        <authorList>
            <person name="Rikkerink E.H.A."/>
            <person name="Fineran P.C."/>
        </authorList>
    </citation>
    <scope>NUCLEOTIDE SEQUENCE</scope>
    <source>
        <strain evidence="7">DSM 13666</strain>
    </source>
</reference>
<comment type="subcellular location">
    <subcellularLocation>
        <location evidence="1">Membrane</location>
        <topology evidence="1">Multi-pass membrane protein</topology>
    </subcellularLocation>
</comment>
<dbReference type="Pfam" id="PF01594">
    <property type="entry name" value="AI-2E_transport"/>
    <property type="match status" value="1"/>
</dbReference>
<comment type="caution">
    <text evidence="7">The sequence shown here is derived from an EMBL/GenBank/DDBJ whole genome shotgun (WGS) entry which is preliminary data.</text>
</comment>
<proteinExistence type="inferred from homology"/>
<feature type="transmembrane region" description="Helical" evidence="6">
    <location>
        <begin position="12"/>
        <end position="30"/>
    </location>
</feature>
<gene>
    <name evidence="7" type="ORF">AMD02_16455</name>
</gene>
<protein>
    <recommendedName>
        <fullName evidence="8">Sporulation integral membrane protein YtvI</fullName>
    </recommendedName>
</protein>
<feature type="transmembrane region" description="Helical" evidence="6">
    <location>
        <begin position="254"/>
        <end position="276"/>
    </location>
</feature>
<dbReference type="RefSeq" id="WP_010896641.1">
    <property type="nucleotide sequence ID" value="NZ_CP040441.1"/>
</dbReference>
<keyword evidence="3 6" id="KW-0812">Transmembrane</keyword>
<dbReference type="AlphaFoldDB" id="A0A0M0KEZ7"/>
<evidence type="ECO:0000313" key="7">
    <source>
        <dbReference type="EMBL" id="KOO36973.1"/>
    </source>
</evidence>
<evidence type="ECO:0008006" key="8">
    <source>
        <dbReference type="Google" id="ProtNLM"/>
    </source>
</evidence>
<dbReference type="NCBIfam" id="TIGR02872">
    <property type="entry name" value="spore_ytvI"/>
    <property type="match status" value="1"/>
</dbReference>
<dbReference type="PANTHER" id="PTHR21716:SF68">
    <property type="entry name" value="TRANSPORT PROTEIN YTVI-RELATED"/>
    <property type="match status" value="1"/>
</dbReference>
<feature type="transmembrane region" description="Helical" evidence="6">
    <location>
        <begin position="223"/>
        <end position="248"/>
    </location>
</feature>
<evidence type="ECO:0000256" key="5">
    <source>
        <dbReference type="ARBA" id="ARBA00023136"/>
    </source>
</evidence>
<dbReference type="OMA" id="FISKDWY"/>
<dbReference type="GO" id="GO:0055085">
    <property type="term" value="P:transmembrane transport"/>
    <property type="evidence" value="ECO:0007669"/>
    <property type="project" value="TreeGrafter"/>
</dbReference>
<feature type="transmembrane region" description="Helical" evidence="6">
    <location>
        <begin position="288"/>
        <end position="308"/>
    </location>
</feature>
<evidence type="ECO:0000256" key="4">
    <source>
        <dbReference type="ARBA" id="ARBA00022989"/>
    </source>
</evidence>
<dbReference type="GO" id="GO:0016020">
    <property type="term" value="C:membrane"/>
    <property type="evidence" value="ECO:0007669"/>
    <property type="project" value="UniProtKB-SubCell"/>
</dbReference>
<comment type="similarity">
    <text evidence="2">Belongs to the autoinducer-2 exporter (AI-2E) (TC 2.A.86) family.</text>
</comment>
<keyword evidence="4 6" id="KW-1133">Transmembrane helix</keyword>
<dbReference type="EMBL" id="LILD01000003">
    <property type="protein sequence ID" value="KOO36973.1"/>
    <property type="molecule type" value="Genomic_DNA"/>
</dbReference>
<evidence type="ECO:0000256" key="3">
    <source>
        <dbReference type="ARBA" id="ARBA00022692"/>
    </source>
</evidence>
<feature type="transmembrane region" description="Helical" evidence="6">
    <location>
        <begin position="328"/>
        <end position="354"/>
    </location>
</feature>
<organism evidence="7">
    <name type="scientific">Halalkalibacterium halodurans</name>
    <name type="common">Bacillus halodurans</name>
    <dbReference type="NCBI Taxonomy" id="86665"/>
    <lineage>
        <taxon>Bacteria</taxon>
        <taxon>Bacillati</taxon>
        <taxon>Bacillota</taxon>
        <taxon>Bacilli</taxon>
        <taxon>Bacillales</taxon>
        <taxon>Bacillaceae</taxon>
        <taxon>Halalkalibacterium (ex Joshi et al. 2022)</taxon>
    </lineage>
</organism>
<sequence length="372" mass="40900">MNHPTLLLIARLLIVALLIATGLYALYFFLSLTYPFLIAALLAFFMNPIVNTLEKDIRLPRPLAVLVSLLLLFGLIGGLVTIMIVKMIDGFRYLSLMVPTQIERISMTIQNYVNEQILPLWNQGLGLIDRLEPSQQRALEEGIQQLGGQLASLLGNLGQAIANGLSHIVSALPLTLTVVVFIILGLYFISKDWNKFKMAARTRLPFIVRRRTLDVIKDLKTKVFGFITAQVILISLTALINFIGLLVLQVEHPFTIALIIGLVDLLPYLGTGIILIPWGIYSIVTGNLFLGVGLLALYGLTVLIRQLAEPKVLSSSLGLNPLATLISLFAGLQLFGVLGLVIGPVLLVLLLSLYQANVLNGIWRFIKGESTR</sequence>
<dbReference type="PANTHER" id="PTHR21716">
    <property type="entry name" value="TRANSMEMBRANE PROTEIN"/>
    <property type="match status" value="1"/>
</dbReference>
<dbReference type="GeneID" id="87596023"/>